<evidence type="ECO:0000256" key="1">
    <source>
        <dbReference type="ARBA" id="ARBA00022670"/>
    </source>
</evidence>
<gene>
    <name evidence="6" type="primary">LOC115227866</name>
</gene>
<dbReference type="Gene3D" id="3.30.70.360">
    <property type="match status" value="1"/>
</dbReference>
<dbReference type="GO" id="GO:0006508">
    <property type="term" value="P:proteolysis"/>
    <property type="evidence" value="ECO:0007669"/>
    <property type="project" value="UniProtKB-KW"/>
</dbReference>
<keyword evidence="5" id="KW-1185">Reference proteome</keyword>
<dbReference type="AlphaFoldDB" id="A0A6P7TQF0"/>
<reference evidence="6" key="1">
    <citation type="submission" date="2025-08" db="UniProtKB">
        <authorList>
            <consortium name="RefSeq"/>
        </authorList>
    </citation>
    <scope>IDENTIFICATION</scope>
</reference>
<protein>
    <submittedName>
        <fullName evidence="6">Cys-Gly metallodipeptidase DUG1-like</fullName>
    </submittedName>
</protein>
<evidence type="ECO:0000313" key="6">
    <source>
        <dbReference type="RefSeq" id="XP_029654439.1"/>
    </source>
</evidence>
<dbReference type="Gene3D" id="3.40.630.10">
    <property type="entry name" value="Zn peptidases"/>
    <property type="match status" value="1"/>
</dbReference>
<dbReference type="RefSeq" id="XP_029654439.1">
    <property type="nucleotide sequence ID" value="XM_029798579.2"/>
</dbReference>
<sequence length="144" mass="15817">MHRMRYPSLSFHGIEGAFHEAGCKTVIPACVKGKFSIRTVPNMDNHDVINKVEKYCQQVHSALNSSTEMTFVASVVYGVEPDLTREGGSIPIVFDIERATRASVVLLPCGRGDDGAHSQNEKLDLSNYINGTKLFAAYLTELAN</sequence>
<dbReference type="Pfam" id="PF07687">
    <property type="entry name" value="M20_dimer"/>
    <property type="match status" value="1"/>
</dbReference>
<dbReference type="InterPro" id="IPR011650">
    <property type="entry name" value="Peptidase_M20_dimer"/>
</dbReference>
<accession>A0A6P7TQF0</accession>
<dbReference type="GO" id="GO:0008233">
    <property type="term" value="F:peptidase activity"/>
    <property type="evidence" value="ECO:0007669"/>
    <property type="project" value="UniProtKB-KW"/>
</dbReference>
<evidence type="ECO:0000259" key="4">
    <source>
        <dbReference type="Pfam" id="PF07687"/>
    </source>
</evidence>
<dbReference type="PANTHER" id="PTHR43270">
    <property type="entry name" value="BETA-ALA-HIS DIPEPTIDASE"/>
    <property type="match status" value="1"/>
</dbReference>
<organism evidence="5 6">
    <name type="scientific">Octopus sinensis</name>
    <name type="common">East Asian common octopus</name>
    <dbReference type="NCBI Taxonomy" id="2607531"/>
    <lineage>
        <taxon>Eukaryota</taxon>
        <taxon>Metazoa</taxon>
        <taxon>Spiralia</taxon>
        <taxon>Lophotrochozoa</taxon>
        <taxon>Mollusca</taxon>
        <taxon>Cephalopoda</taxon>
        <taxon>Coleoidea</taxon>
        <taxon>Octopodiformes</taxon>
        <taxon>Octopoda</taxon>
        <taxon>Incirrata</taxon>
        <taxon>Octopodidae</taxon>
        <taxon>Octopus</taxon>
    </lineage>
</organism>
<dbReference type="Proteomes" id="UP000515154">
    <property type="component" value="Unplaced"/>
</dbReference>
<feature type="domain" description="Peptidase M20 dimerisation" evidence="4">
    <location>
        <begin position="4"/>
        <end position="59"/>
    </location>
</feature>
<keyword evidence="2" id="KW-0479">Metal-binding</keyword>
<dbReference type="InterPro" id="IPR051458">
    <property type="entry name" value="Cyt/Met_Dipeptidase"/>
</dbReference>
<dbReference type="SUPFAM" id="SSF53187">
    <property type="entry name" value="Zn-dependent exopeptidases"/>
    <property type="match status" value="1"/>
</dbReference>
<proteinExistence type="predicted"/>
<keyword evidence="3" id="KW-0378">Hydrolase</keyword>
<name>A0A6P7TQF0_9MOLL</name>
<dbReference type="GO" id="GO:0046872">
    <property type="term" value="F:metal ion binding"/>
    <property type="evidence" value="ECO:0007669"/>
    <property type="project" value="UniProtKB-KW"/>
</dbReference>
<dbReference type="PANTHER" id="PTHR43270:SF4">
    <property type="entry name" value="CARNOSINE DIPEPTIDASE 2, ISOFORM A"/>
    <property type="match status" value="1"/>
</dbReference>
<keyword evidence="1" id="KW-0645">Protease</keyword>
<evidence type="ECO:0000313" key="5">
    <source>
        <dbReference type="Proteomes" id="UP000515154"/>
    </source>
</evidence>
<dbReference type="KEGG" id="osn:115227866"/>
<evidence type="ECO:0000256" key="2">
    <source>
        <dbReference type="ARBA" id="ARBA00022723"/>
    </source>
</evidence>
<evidence type="ECO:0000256" key="3">
    <source>
        <dbReference type="ARBA" id="ARBA00022801"/>
    </source>
</evidence>